<name>A0ACB8FUI2_9SAUR</name>
<dbReference type="EMBL" id="CM037624">
    <property type="protein sequence ID" value="KAH8010619.1"/>
    <property type="molecule type" value="Genomic_DNA"/>
</dbReference>
<evidence type="ECO:0000313" key="2">
    <source>
        <dbReference type="Proteomes" id="UP000827872"/>
    </source>
</evidence>
<gene>
    <name evidence="1" type="ORF">K3G42_009476</name>
</gene>
<dbReference type="Proteomes" id="UP000827872">
    <property type="component" value="Linkage Group LG11"/>
</dbReference>
<protein>
    <submittedName>
        <fullName evidence="1">Uncharacterized protein</fullName>
    </submittedName>
</protein>
<proteinExistence type="predicted"/>
<accession>A0ACB8FUI2</accession>
<evidence type="ECO:0000313" key="1">
    <source>
        <dbReference type="EMBL" id="KAH8010619.1"/>
    </source>
</evidence>
<organism evidence="1 2">
    <name type="scientific">Sphaerodactylus townsendi</name>
    <dbReference type="NCBI Taxonomy" id="933632"/>
    <lineage>
        <taxon>Eukaryota</taxon>
        <taxon>Metazoa</taxon>
        <taxon>Chordata</taxon>
        <taxon>Craniata</taxon>
        <taxon>Vertebrata</taxon>
        <taxon>Euteleostomi</taxon>
        <taxon>Lepidosauria</taxon>
        <taxon>Squamata</taxon>
        <taxon>Bifurcata</taxon>
        <taxon>Gekkota</taxon>
        <taxon>Sphaerodactylidae</taxon>
        <taxon>Sphaerodactylus</taxon>
    </lineage>
</organism>
<comment type="caution">
    <text evidence="1">The sequence shown here is derived from an EMBL/GenBank/DDBJ whole genome shotgun (WGS) entry which is preliminary data.</text>
</comment>
<sequence>MVLTIITKTLYFSTCHQDVEIGALCMVSHAIGRLKPSYYLTINCACLKLNLTVLMSLVYSLLSIENK</sequence>
<reference evidence="1" key="1">
    <citation type="submission" date="2021-08" db="EMBL/GenBank/DDBJ databases">
        <title>The first chromosome-level gecko genome reveals the dynamic sex chromosomes of Neotropical dwarf geckos (Sphaerodactylidae: Sphaerodactylus).</title>
        <authorList>
            <person name="Pinto B.J."/>
            <person name="Keating S.E."/>
            <person name="Gamble T."/>
        </authorList>
    </citation>
    <scope>NUCLEOTIDE SEQUENCE</scope>
    <source>
        <strain evidence="1">TG3544</strain>
    </source>
</reference>
<keyword evidence="2" id="KW-1185">Reference proteome</keyword>